<dbReference type="AlphaFoldDB" id="U7QCY2"/>
<dbReference type="EMBL" id="AUZM01000050">
    <property type="protein sequence ID" value="ERT05729.1"/>
    <property type="molecule type" value="Genomic_DNA"/>
</dbReference>
<accession>U7QCY2</accession>
<dbReference type="GO" id="GO:0005576">
    <property type="term" value="C:extracellular region"/>
    <property type="evidence" value="ECO:0007669"/>
    <property type="project" value="UniProtKB-SubCell"/>
</dbReference>
<keyword evidence="2" id="KW-0964">Secreted</keyword>
<dbReference type="InterPro" id="IPR011049">
    <property type="entry name" value="Serralysin-like_metalloprot_C"/>
</dbReference>
<dbReference type="InterPro" id="IPR001343">
    <property type="entry name" value="Hemolysn_Ca-bd"/>
</dbReference>
<dbReference type="InterPro" id="IPR009003">
    <property type="entry name" value="Peptidase_S1_PA"/>
</dbReference>
<dbReference type="Gene3D" id="2.40.10.10">
    <property type="entry name" value="Trypsin-like serine proteases"/>
    <property type="match status" value="1"/>
</dbReference>
<dbReference type="InterPro" id="IPR043504">
    <property type="entry name" value="Peptidase_S1_PA_chymotrypsin"/>
</dbReference>
<reference evidence="5 6" key="1">
    <citation type="journal article" date="2013" name="Front. Microbiol.">
        <title>Comparative genomic analyses of the cyanobacterium, Lyngbya aestuarii BL J, a powerful hydrogen producer.</title>
        <authorList>
            <person name="Kothari A."/>
            <person name="Vaughn M."/>
            <person name="Garcia-Pichel F."/>
        </authorList>
    </citation>
    <scope>NUCLEOTIDE SEQUENCE [LARGE SCALE GENOMIC DNA]</scope>
    <source>
        <strain evidence="5 6">BL J</strain>
    </source>
</reference>
<feature type="region of interest" description="Disordered" evidence="3">
    <location>
        <begin position="339"/>
        <end position="389"/>
    </location>
</feature>
<dbReference type="PROSITE" id="PS00330">
    <property type="entry name" value="HEMOLYSIN_CALCIUM"/>
    <property type="match status" value="1"/>
</dbReference>
<proteinExistence type="predicted"/>
<dbReference type="InterPro" id="IPR001254">
    <property type="entry name" value="Trypsin_dom"/>
</dbReference>
<dbReference type="GO" id="GO:0006508">
    <property type="term" value="P:proteolysis"/>
    <property type="evidence" value="ECO:0007669"/>
    <property type="project" value="InterPro"/>
</dbReference>
<dbReference type="PRINTS" id="PR00722">
    <property type="entry name" value="CHYMOTRYPSIN"/>
</dbReference>
<gene>
    <name evidence="5" type="ORF">M595_4334</name>
</gene>
<dbReference type="Pfam" id="PF00353">
    <property type="entry name" value="HemolysinCabind"/>
    <property type="match status" value="2"/>
</dbReference>
<dbReference type="SMART" id="SM00020">
    <property type="entry name" value="Tryp_SPc"/>
    <property type="match status" value="1"/>
</dbReference>
<dbReference type="Pfam" id="PF00089">
    <property type="entry name" value="Trypsin"/>
    <property type="match status" value="1"/>
</dbReference>
<comment type="caution">
    <text evidence="5">The sequence shown here is derived from an EMBL/GenBank/DDBJ whole genome shotgun (WGS) entry which is preliminary data.</text>
</comment>
<dbReference type="PROSITE" id="PS50240">
    <property type="entry name" value="TRYPSIN_DOM"/>
    <property type="match status" value="1"/>
</dbReference>
<evidence type="ECO:0000256" key="3">
    <source>
        <dbReference type="SAM" id="MobiDB-lite"/>
    </source>
</evidence>
<organism evidence="5 6">
    <name type="scientific">Lyngbya aestuarii BL J</name>
    <dbReference type="NCBI Taxonomy" id="1348334"/>
    <lineage>
        <taxon>Bacteria</taxon>
        <taxon>Bacillati</taxon>
        <taxon>Cyanobacteriota</taxon>
        <taxon>Cyanophyceae</taxon>
        <taxon>Oscillatoriophycideae</taxon>
        <taxon>Oscillatoriales</taxon>
        <taxon>Microcoleaceae</taxon>
        <taxon>Lyngbya</taxon>
    </lineage>
</organism>
<dbReference type="GO" id="GO:0004252">
    <property type="term" value="F:serine-type endopeptidase activity"/>
    <property type="evidence" value="ECO:0007669"/>
    <property type="project" value="InterPro"/>
</dbReference>
<dbReference type="PANTHER" id="PTHR38340">
    <property type="entry name" value="S-LAYER PROTEIN"/>
    <property type="match status" value="1"/>
</dbReference>
<dbReference type="Gene3D" id="2.150.10.10">
    <property type="entry name" value="Serralysin-like metalloprotease, C-terminal"/>
    <property type="match status" value="2"/>
</dbReference>
<dbReference type="RefSeq" id="WP_023068029.1">
    <property type="nucleotide sequence ID" value="NZ_AUZM01000050.1"/>
</dbReference>
<name>U7QCY2_9CYAN</name>
<dbReference type="InterPro" id="IPR018511">
    <property type="entry name" value="Hemolysin-typ_Ca-bd_CS"/>
</dbReference>
<dbReference type="OrthoDB" id="8884718at2"/>
<feature type="domain" description="Peptidase S1" evidence="4">
    <location>
        <begin position="30"/>
        <end position="292"/>
    </location>
</feature>
<dbReference type="InterPro" id="IPR001314">
    <property type="entry name" value="Peptidase_S1A"/>
</dbReference>
<dbReference type="PANTHER" id="PTHR38340:SF1">
    <property type="entry name" value="S-LAYER PROTEIN"/>
    <property type="match status" value="1"/>
</dbReference>
<dbReference type="Proteomes" id="UP000017127">
    <property type="component" value="Unassembled WGS sequence"/>
</dbReference>
<keyword evidence="6" id="KW-1185">Reference proteome</keyword>
<comment type="subcellular location">
    <subcellularLocation>
        <location evidence="1">Secreted</location>
    </subcellularLocation>
</comment>
<dbReference type="InterPro" id="IPR050557">
    <property type="entry name" value="RTX_toxin/Mannuronan_C5-epim"/>
</dbReference>
<dbReference type="SUPFAM" id="SSF51120">
    <property type="entry name" value="beta-Roll"/>
    <property type="match status" value="1"/>
</dbReference>
<dbReference type="SUPFAM" id="SSF50494">
    <property type="entry name" value="Trypsin-like serine proteases"/>
    <property type="match status" value="1"/>
</dbReference>
<evidence type="ECO:0000256" key="1">
    <source>
        <dbReference type="ARBA" id="ARBA00004613"/>
    </source>
</evidence>
<evidence type="ECO:0000313" key="5">
    <source>
        <dbReference type="EMBL" id="ERT05729.1"/>
    </source>
</evidence>
<evidence type="ECO:0000259" key="4">
    <source>
        <dbReference type="PROSITE" id="PS50240"/>
    </source>
</evidence>
<dbReference type="PRINTS" id="PR00313">
    <property type="entry name" value="CABNDNGRPT"/>
</dbReference>
<evidence type="ECO:0000313" key="6">
    <source>
        <dbReference type="Proteomes" id="UP000017127"/>
    </source>
</evidence>
<protein>
    <submittedName>
        <fullName evidence="5">Hemolysin-type calcium-binding repeat family protein</fullName>
    </submittedName>
</protein>
<dbReference type="GO" id="GO:0005509">
    <property type="term" value="F:calcium ion binding"/>
    <property type="evidence" value="ECO:0007669"/>
    <property type="project" value="InterPro"/>
</dbReference>
<evidence type="ECO:0000256" key="2">
    <source>
        <dbReference type="ARBA" id="ARBA00022525"/>
    </source>
</evidence>
<sequence length="479" mass="51624">MTESSLSLDSRRRSRIVVSTNNPNEPRSLIQPGTGFDGVVAWGMNGEIDCTGSLLYTGRHILTVAHCFNNIDDTPNLNPNKSDYTVFFDLPTGRISIPAKQIFVHPNWRSDYDNNSDIAIIELSKTAPIEADRYQIYTQFNEVGQVFEKVGYGTSGTGWTGENFNDVNLIKRKGKNRYDAFSDIFNDDPQSNIVLGSQLAYDFDNGSFFNDAFGVEYGIVDLGLGVEEVGISGGDSGAPAFIDGKIAGISSFGQSPFDPTVDVTDENDTSFGEFFSDTRVSIYSTWIEETIALSNSEEDLIQGSQESDLLNGNQGNDQLEGFSGEDTLFGGRDHDTINGGNGDDLIYGNRGNDSLEGGSGNDNLFGGQEDDILSGGEGQDTLSGDRGQDILTGGNGEDLFILSTSTAVSGLAEVDIITDFNSGDRIGLTAGLTAENLSLEFLEFAGNSGILIRNTLENTVLGFVQNTPEEILVDAWISI</sequence>